<accession>A0A6F8PX46</accession>
<dbReference type="PANTHER" id="PTHR32179:SF4">
    <property type="entry name" value="PYROPHOSPHORYLASE MODD-RELATED"/>
    <property type="match status" value="1"/>
</dbReference>
<protein>
    <recommendedName>
        <fullName evidence="2">Putative pyrophosphorylase ModD</fullName>
    </recommendedName>
</protein>
<evidence type="ECO:0000313" key="9">
    <source>
        <dbReference type="Proteomes" id="UP000501726"/>
    </source>
</evidence>
<proteinExistence type="inferred from homology"/>
<dbReference type="Pfam" id="PF02749">
    <property type="entry name" value="QRPTase_N"/>
    <property type="match status" value="1"/>
</dbReference>
<dbReference type="PANTHER" id="PTHR32179">
    <property type="entry name" value="NICOTINATE-NUCLEOTIDE PYROPHOSPHORYLASE [CARBOXYLATING]"/>
    <property type="match status" value="1"/>
</dbReference>
<dbReference type="GO" id="GO:0009435">
    <property type="term" value="P:NAD+ biosynthetic process"/>
    <property type="evidence" value="ECO:0007669"/>
    <property type="project" value="InterPro"/>
</dbReference>
<dbReference type="AlphaFoldDB" id="A0A6F8PX46"/>
<evidence type="ECO:0000259" key="7">
    <source>
        <dbReference type="Pfam" id="PF02749"/>
    </source>
</evidence>
<dbReference type="InterPro" id="IPR027277">
    <property type="entry name" value="NadC/ModD"/>
</dbReference>
<dbReference type="RefSeq" id="WP_173273260.1">
    <property type="nucleotide sequence ID" value="NZ_AP021889.1"/>
</dbReference>
<evidence type="ECO:0000256" key="1">
    <source>
        <dbReference type="ARBA" id="ARBA00009400"/>
    </source>
</evidence>
<dbReference type="Proteomes" id="UP000501726">
    <property type="component" value="Chromosome"/>
</dbReference>
<dbReference type="InterPro" id="IPR002638">
    <property type="entry name" value="Quinolinate_PRibosylTrfase_C"/>
</dbReference>
<dbReference type="PIRSF" id="PIRSF006250">
    <property type="entry name" value="NadC_ModD"/>
    <property type="match status" value="1"/>
</dbReference>
<feature type="domain" description="Quinolinate phosphoribosyl transferase C-terminal" evidence="6">
    <location>
        <begin position="106"/>
        <end position="274"/>
    </location>
</feature>
<evidence type="ECO:0000313" key="8">
    <source>
        <dbReference type="EMBL" id="BBP46540.1"/>
    </source>
</evidence>
<dbReference type="Pfam" id="PF01729">
    <property type="entry name" value="QRPTase_C"/>
    <property type="match status" value="1"/>
</dbReference>
<dbReference type="InterPro" id="IPR037128">
    <property type="entry name" value="Quinolinate_PRibosylTase_N_sf"/>
</dbReference>
<dbReference type="InterPro" id="IPR036068">
    <property type="entry name" value="Nicotinate_pribotase-like_C"/>
</dbReference>
<dbReference type="GO" id="GO:0004514">
    <property type="term" value="F:nicotinate-nucleotide diphosphorylase (carboxylating) activity"/>
    <property type="evidence" value="ECO:0007669"/>
    <property type="project" value="InterPro"/>
</dbReference>
<evidence type="ECO:0000259" key="6">
    <source>
        <dbReference type="Pfam" id="PF01729"/>
    </source>
</evidence>
<dbReference type="Gene3D" id="3.20.20.70">
    <property type="entry name" value="Aldolase class I"/>
    <property type="match status" value="1"/>
</dbReference>
<organism evidence="8 9">
    <name type="scientific">Thiosulfatimonas sediminis</name>
    <dbReference type="NCBI Taxonomy" id="2675054"/>
    <lineage>
        <taxon>Bacteria</taxon>
        <taxon>Pseudomonadati</taxon>
        <taxon>Pseudomonadota</taxon>
        <taxon>Gammaproteobacteria</taxon>
        <taxon>Thiotrichales</taxon>
        <taxon>Piscirickettsiaceae</taxon>
        <taxon>Thiosulfatimonas</taxon>
    </lineage>
</organism>
<dbReference type="FunFam" id="3.20.20.70:FF:000030">
    <property type="entry name" value="Nicotinate-nucleotide pyrophosphorylase, carboxylating"/>
    <property type="match status" value="1"/>
</dbReference>
<dbReference type="KEGG" id="tse:THMIRHAS_19130"/>
<evidence type="ECO:0000256" key="4">
    <source>
        <dbReference type="ARBA" id="ARBA00022679"/>
    </source>
</evidence>
<dbReference type="Gene3D" id="3.90.1170.20">
    <property type="entry name" value="Quinolinate phosphoribosyl transferase, N-terminal domain"/>
    <property type="match status" value="1"/>
</dbReference>
<reference evidence="9" key="1">
    <citation type="submission" date="2019-11" db="EMBL/GenBank/DDBJ databases">
        <title>Isolation and characterization of two novel species in the genus Thiomicrorhabdus.</title>
        <authorList>
            <person name="Mochizuki J."/>
            <person name="Kojima H."/>
            <person name="Fukui M."/>
        </authorList>
    </citation>
    <scope>NUCLEOTIDE SEQUENCE [LARGE SCALE GENOMIC DNA]</scope>
    <source>
        <strain evidence="9">aks77</strain>
    </source>
</reference>
<evidence type="ECO:0000256" key="3">
    <source>
        <dbReference type="ARBA" id="ARBA00022676"/>
    </source>
</evidence>
<dbReference type="GO" id="GO:0034213">
    <property type="term" value="P:quinolinate catabolic process"/>
    <property type="evidence" value="ECO:0007669"/>
    <property type="project" value="TreeGrafter"/>
</dbReference>
<evidence type="ECO:0000256" key="2">
    <source>
        <dbReference type="ARBA" id="ARBA00019205"/>
    </source>
</evidence>
<dbReference type="SUPFAM" id="SSF51690">
    <property type="entry name" value="Nicotinate/Quinolinate PRTase C-terminal domain-like"/>
    <property type="match status" value="1"/>
</dbReference>
<name>A0A6F8PX46_9GAMM</name>
<gene>
    <name evidence="8" type="ORF">THMIRHAS_19130</name>
</gene>
<dbReference type="SUPFAM" id="SSF54675">
    <property type="entry name" value="Nicotinate/Quinolinate PRTase N-terminal domain-like"/>
    <property type="match status" value="1"/>
</dbReference>
<dbReference type="InterPro" id="IPR022412">
    <property type="entry name" value="Quinolinate_PRibosylTrfase_N"/>
</dbReference>
<evidence type="ECO:0000256" key="5">
    <source>
        <dbReference type="PIRNR" id="PIRNR006250"/>
    </source>
</evidence>
<sequence>MIFFQTHEIEAWINEDAALVDLTGHLLGVESQTAELTMRTRHATRLTMMEEAARIFEILGAQVLHCAQSGQDVAEGAVILQAVGRADALHRGWKVAMNLLEYLCGVATHTAQMVEQVKAVADIPLLVTRKHLPGMKKPMTKAILNGGAHPHRLGLSETILVFENHLNLIGGRDALHDKIPAMQSAACEKKISVECDTLEQAQQAAQAGSDLIQFDKVPLDVLQQWVQTLKQDYPALKIVIAGGINPQNVQAYAQSGVDGIVLSSVYHAKPADLGVRIELLQA</sequence>
<feature type="domain" description="Quinolinate phosphoribosyl transferase N-terminal" evidence="7">
    <location>
        <begin position="21"/>
        <end position="104"/>
    </location>
</feature>
<comment type="similarity">
    <text evidence="1 5">Belongs to the NadC/ModD family.</text>
</comment>
<keyword evidence="4 5" id="KW-0808">Transferase</keyword>
<dbReference type="GO" id="GO:0005737">
    <property type="term" value="C:cytoplasm"/>
    <property type="evidence" value="ECO:0007669"/>
    <property type="project" value="TreeGrafter"/>
</dbReference>
<keyword evidence="9" id="KW-1185">Reference proteome</keyword>
<keyword evidence="3 5" id="KW-0328">Glycosyltransferase</keyword>
<dbReference type="NCBIfam" id="TIGR01334">
    <property type="entry name" value="modD"/>
    <property type="match status" value="1"/>
</dbReference>
<dbReference type="InterPro" id="IPR006242">
    <property type="entry name" value="ModD"/>
</dbReference>
<dbReference type="InterPro" id="IPR013785">
    <property type="entry name" value="Aldolase_TIM"/>
</dbReference>
<dbReference type="EMBL" id="AP021889">
    <property type="protein sequence ID" value="BBP46540.1"/>
    <property type="molecule type" value="Genomic_DNA"/>
</dbReference>